<sequence>MPAHGLSLLSSRPEFSKVASLNVCPRKSSMVNPRIWDSADRHPFDVLRVSVDLKEEVYCAAFLACWFCVFVLPTEPLDLTRASVFKMARFMANGLRVSLAPPVLVCIYRSLSQISLSDNPSVVIKEFTPSW</sequence>
<feature type="domain" description="Aminotransferase-like plant mobile" evidence="1">
    <location>
        <begin position="54"/>
        <end position="119"/>
    </location>
</feature>
<evidence type="ECO:0000313" key="3">
    <source>
        <dbReference type="Proteomes" id="UP001454036"/>
    </source>
</evidence>
<dbReference type="AlphaFoldDB" id="A0AAV3Q4B2"/>
<organism evidence="2 3">
    <name type="scientific">Lithospermum erythrorhizon</name>
    <name type="common">Purple gromwell</name>
    <name type="synonym">Lithospermum officinale var. erythrorhizon</name>
    <dbReference type="NCBI Taxonomy" id="34254"/>
    <lineage>
        <taxon>Eukaryota</taxon>
        <taxon>Viridiplantae</taxon>
        <taxon>Streptophyta</taxon>
        <taxon>Embryophyta</taxon>
        <taxon>Tracheophyta</taxon>
        <taxon>Spermatophyta</taxon>
        <taxon>Magnoliopsida</taxon>
        <taxon>eudicotyledons</taxon>
        <taxon>Gunneridae</taxon>
        <taxon>Pentapetalae</taxon>
        <taxon>asterids</taxon>
        <taxon>lamiids</taxon>
        <taxon>Boraginales</taxon>
        <taxon>Boraginaceae</taxon>
        <taxon>Boraginoideae</taxon>
        <taxon>Lithospermeae</taxon>
        <taxon>Lithospermum</taxon>
    </lineage>
</organism>
<protein>
    <recommendedName>
        <fullName evidence="1">Aminotransferase-like plant mobile domain-containing protein</fullName>
    </recommendedName>
</protein>
<dbReference type="Pfam" id="PF10536">
    <property type="entry name" value="PMD"/>
    <property type="match status" value="1"/>
</dbReference>
<evidence type="ECO:0000259" key="1">
    <source>
        <dbReference type="Pfam" id="PF10536"/>
    </source>
</evidence>
<evidence type="ECO:0000313" key="2">
    <source>
        <dbReference type="EMBL" id="GAA0157791.1"/>
    </source>
</evidence>
<proteinExistence type="predicted"/>
<dbReference type="InterPro" id="IPR019557">
    <property type="entry name" value="AminoTfrase-like_pln_mobile"/>
</dbReference>
<dbReference type="EMBL" id="BAABME010035024">
    <property type="protein sequence ID" value="GAA0157791.1"/>
    <property type="molecule type" value="Genomic_DNA"/>
</dbReference>
<accession>A0AAV3Q4B2</accession>
<name>A0AAV3Q4B2_LITER</name>
<gene>
    <name evidence="2" type="ORF">LIER_43418</name>
</gene>
<comment type="caution">
    <text evidence="2">The sequence shown here is derived from an EMBL/GenBank/DDBJ whole genome shotgun (WGS) entry which is preliminary data.</text>
</comment>
<keyword evidence="3" id="KW-1185">Reference proteome</keyword>
<dbReference type="Proteomes" id="UP001454036">
    <property type="component" value="Unassembled WGS sequence"/>
</dbReference>
<reference evidence="2 3" key="1">
    <citation type="submission" date="2024-01" db="EMBL/GenBank/DDBJ databases">
        <title>The complete chloroplast genome sequence of Lithospermum erythrorhizon: insights into the phylogenetic relationship among Boraginaceae species and the maternal lineages of purple gromwells.</title>
        <authorList>
            <person name="Okada T."/>
            <person name="Watanabe K."/>
        </authorList>
    </citation>
    <scope>NUCLEOTIDE SEQUENCE [LARGE SCALE GENOMIC DNA]</scope>
</reference>